<reference evidence="2 3" key="1">
    <citation type="submission" date="2019-06" db="EMBL/GenBank/DDBJ databases">
        <title>The draft genome of Rhizobium smilacinae PTYR-5.</title>
        <authorList>
            <person name="Liu L."/>
            <person name="Li L."/>
            <person name="Zhang X."/>
        </authorList>
    </citation>
    <scope>NUCLEOTIDE SEQUENCE [LARGE SCALE GENOMIC DNA]</scope>
    <source>
        <strain evidence="2 3">PTYR-5</strain>
    </source>
</reference>
<keyword evidence="3" id="KW-1185">Reference proteome</keyword>
<dbReference type="Proteomes" id="UP000311605">
    <property type="component" value="Unassembled WGS sequence"/>
</dbReference>
<dbReference type="OrthoDB" id="7477016at2"/>
<dbReference type="AlphaFoldDB" id="A0A5C4XFM4"/>
<dbReference type="InterPro" id="IPR027373">
    <property type="entry name" value="RHH_dom"/>
</dbReference>
<evidence type="ECO:0000259" key="1">
    <source>
        <dbReference type="Pfam" id="PF13467"/>
    </source>
</evidence>
<proteinExistence type="predicted"/>
<feature type="domain" description="Ribbon-helix-helix" evidence="1">
    <location>
        <begin position="3"/>
        <end position="66"/>
    </location>
</feature>
<dbReference type="Gene3D" id="1.10.3990.20">
    <property type="entry name" value="protein bp1543"/>
    <property type="match status" value="1"/>
</dbReference>
<protein>
    <submittedName>
        <fullName evidence="2">Aryl-sulfate sulfotransferase</fullName>
    </submittedName>
</protein>
<evidence type="ECO:0000313" key="3">
    <source>
        <dbReference type="Proteomes" id="UP000311605"/>
    </source>
</evidence>
<dbReference type="InterPro" id="IPR038268">
    <property type="entry name" value="RHH_sf"/>
</dbReference>
<name>A0A5C4XFM4_9HYPH</name>
<sequence>MIHKHSATLHGHRTSFSLEDEFWCELKAIAKQRGMSLAGLITEIDDQRGGLGNLSSSLRLYVLRYLKGSAPATGNDVPDNVESIHEVHA</sequence>
<organism evidence="2 3">
    <name type="scientific">Aliirhizobium smilacinae</name>
    <dbReference type="NCBI Taxonomy" id="1395944"/>
    <lineage>
        <taxon>Bacteria</taxon>
        <taxon>Pseudomonadati</taxon>
        <taxon>Pseudomonadota</taxon>
        <taxon>Alphaproteobacteria</taxon>
        <taxon>Hyphomicrobiales</taxon>
        <taxon>Rhizobiaceae</taxon>
        <taxon>Aliirhizobium</taxon>
    </lineage>
</organism>
<dbReference type="GO" id="GO:0016740">
    <property type="term" value="F:transferase activity"/>
    <property type="evidence" value="ECO:0007669"/>
    <property type="project" value="UniProtKB-KW"/>
</dbReference>
<dbReference type="EMBL" id="VDMN01000004">
    <property type="protein sequence ID" value="TNM62227.1"/>
    <property type="molecule type" value="Genomic_DNA"/>
</dbReference>
<evidence type="ECO:0000313" key="2">
    <source>
        <dbReference type="EMBL" id="TNM62227.1"/>
    </source>
</evidence>
<dbReference type="Pfam" id="PF13467">
    <property type="entry name" value="RHH_4"/>
    <property type="match status" value="1"/>
</dbReference>
<comment type="caution">
    <text evidence="2">The sequence shown here is derived from an EMBL/GenBank/DDBJ whole genome shotgun (WGS) entry which is preliminary data.</text>
</comment>
<keyword evidence="2" id="KW-0808">Transferase</keyword>
<gene>
    <name evidence="2" type="ORF">FHP24_19270</name>
</gene>
<accession>A0A5C4XFM4</accession>